<proteinExistence type="predicted"/>
<protein>
    <submittedName>
        <fullName evidence="1">Uncharacterized protein</fullName>
    </submittedName>
</protein>
<keyword evidence="2" id="KW-1185">Reference proteome</keyword>
<accession>E4XTA0</accession>
<evidence type="ECO:0000313" key="1">
    <source>
        <dbReference type="EMBL" id="CBY12962.1"/>
    </source>
</evidence>
<dbReference type="Proteomes" id="UP000001307">
    <property type="component" value="Unassembled WGS sequence"/>
</dbReference>
<dbReference type="InParanoid" id="E4XTA0"/>
<evidence type="ECO:0000313" key="2">
    <source>
        <dbReference type="Proteomes" id="UP000001307"/>
    </source>
</evidence>
<dbReference type="EMBL" id="FN653150">
    <property type="protein sequence ID" value="CBY12962.1"/>
    <property type="molecule type" value="Genomic_DNA"/>
</dbReference>
<dbReference type="AlphaFoldDB" id="E4XTA0"/>
<gene>
    <name evidence="1" type="ORF">GSOID_T00003033001</name>
</gene>
<sequence length="90" mass="10235">MLKSDRIILARVLYHLKLVDTAKNRELLLLFEQLHKSSCSLDSSVLAAHADLVSECEESYELIFDFVDEDSENESVPEIDALFSSDNFRG</sequence>
<name>E4XTA0_OIKDI</name>
<organism evidence="1">
    <name type="scientific">Oikopleura dioica</name>
    <name type="common">Tunicate</name>
    <dbReference type="NCBI Taxonomy" id="34765"/>
    <lineage>
        <taxon>Eukaryota</taxon>
        <taxon>Metazoa</taxon>
        <taxon>Chordata</taxon>
        <taxon>Tunicata</taxon>
        <taxon>Appendicularia</taxon>
        <taxon>Copelata</taxon>
        <taxon>Oikopleuridae</taxon>
        <taxon>Oikopleura</taxon>
    </lineage>
</organism>
<reference evidence="1" key="1">
    <citation type="journal article" date="2010" name="Science">
        <title>Plasticity of animal genome architecture unmasked by rapid evolution of a pelagic tunicate.</title>
        <authorList>
            <person name="Denoeud F."/>
            <person name="Henriet S."/>
            <person name="Mungpakdee S."/>
            <person name="Aury J.M."/>
            <person name="Da Silva C."/>
            <person name="Brinkmann H."/>
            <person name="Mikhaleva J."/>
            <person name="Olsen L.C."/>
            <person name="Jubin C."/>
            <person name="Canestro C."/>
            <person name="Bouquet J.M."/>
            <person name="Danks G."/>
            <person name="Poulain J."/>
            <person name="Campsteijn C."/>
            <person name="Adamski M."/>
            <person name="Cross I."/>
            <person name="Yadetie F."/>
            <person name="Muffato M."/>
            <person name="Louis A."/>
            <person name="Butcher S."/>
            <person name="Tsagkogeorga G."/>
            <person name="Konrad A."/>
            <person name="Singh S."/>
            <person name="Jensen M.F."/>
            <person name="Cong E.H."/>
            <person name="Eikeseth-Otteraa H."/>
            <person name="Noel B."/>
            <person name="Anthouard V."/>
            <person name="Porcel B.M."/>
            <person name="Kachouri-Lafond R."/>
            <person name="Nishino A."/>
            <person name="Ugolini M."/>
            <person name="Chourrout P."/>
            <person name="Nishida H."/>
            <person name="Aasland R."/>
            <person name="Huzurbazar S."/>
            <person name="Westhof E."/>
            <person name="Delsuc F."/>
            <person name="Lehrach H."/>
            <person name="Reinhardt R."/>
            <person name="Weissenbach J."/>
            <person name="Roy S.W."/>
            <person name="Artiguenave F."/>
            <person name="Postlethwait J.H."/>
            <person name="Manak J.R."/>
            <person name="Thompson E.M."/>
            <person name="Jaillon O."/>
            <person name="Du Pasquier L."/>
            <person name="Boudinot P."/>
            <person name="Liberles D.A."/>
            <person name="Volff J.N."/>
            <person name="Philippe H."/>
            <person name="Lenhard B."/>
            <person name="Roest Crollius H."/>
            <person name="Wincker P."/>
            <person name="Chourrout D."/>
        </authorList>
    </citation>
    <scope>NUCLEOTIDE SEQUENCE [LARGE SCALE GENOMIC DNA]</scope>
</reference>